<sequence length="170" mass="18100">MAEDLHLAVGHGHVDGGGAAWCTSTTTRWSGAPAIGFKFDCQNGPTNDSPNNTGLRQLPKPVPAWIRCSGCDNPDMNPPSGCSQSESYPLPIQVICELFGVQDAAARAEMRRRTDSFFHTSAGPEEVVHAYTRMQELLGELVAAKRETPGDDLGEVGLGVGQNDSAQFTA</sequence>
<dbReference type="EMBL" id="BSRZ01000013">
    <property type="protein sequence ID" value="GLW66262.1"/>
    <property type="molecule type" value="Genomic_DNA"/>
</dbReference>
<accession>A0A9W6PYP4</accession>
<evidence type="ECO:0000256" key="1">
    <source>
        <dbReference type="SAM" id="MobiDB-lite"/>
    </source>
</evidence>
<dbReference type="GO" id="GO:0005506">
    <property type="term" value="F:iron ion binding"/>
    <property type="evidence" value="ECO:0007669"/>
    <property type="project" value="InterPro"/>
</dbReference>
<organism evidence="2 3">
    <name type="scientific">Actinomadura rubrobrunea</name>
    <dbReference type="NCBI Taxonomy" id="115335"/>
    <lineage>
        <taxon>Bacteria</taxon>
        <taxon>Bacillati</taxon>
        <taxon>Actinomycetota</taxon>
        <taxon>Actinomycetes</taxon>
        <taxon>Streptosporangiales</taxon>
        <taxon>Thermomonosporaceae</taxon>
        <taxon>Actinomadura</taxon>
    </lineage>
</organism>
<reference evidence="2" key="1">
    <citation type="submission" date="2023-02" db="EMBL/GenBank/DDBJ databases">
        <title>Actinomadura rubrobrunea NBRC 14622.</title>
        <authorList>
            <person name="Ichikawa N."/>
            <person name="Sato H."/>
            <person name="Tonouchi N."/>
        </authorList>
    </citation>
    <scope>NUCLEOTIDE SEQUENCE</scope>
    <source>
        <strain evidence="2">NBRC 14622</strain>
    </source>
</reference>
<dbReference type="GO" id="GO:0004497">
    <property type="term" value="F:monooxygenase activity"/>
    <property type="evidence" value="ECO:0007669"/>
    <property type="project" value="InterPro"/>
</dbReference>
<evidence type="ECO:0000313" key="2">
    <source>
        <dbReference type="EMBL" id="GLW66262.1"/>
    </source>
</evidence>
<proteinExistence type="predicted"/>
<dbReference type="AlphaFoldDB" id="A0A9W6PYP4"/>
<dbReference type="SUPFAM" id="SSF48264">
    <property type="entry name" value="Cytochrome P450"/>
    <property type="match status" value="1"/>
</dbReference>
<dbReference type="Proteomes" id="UP001165124">
    <property type="component" value="Unassembled WGS sequence"/>
</dbReference>
<dbReference type="InterPro" id="IPR036396">
    <property type="entry name" value="Cyt_P450_sf"/>
</dbReference>
<keyword evidence="3" id="KW-1185">Reference proteome</keyword>
<feature type="region of interest" description="Disordered" evidence="1">
    <location>
        <begin position="148"/>
        <end position="170"/>
    </location>
</feature>
<evidence type="ECO:0000313" key="3">
    <source>
        <dbReference type="Proteomes" id="UP001165124"/>
    </source>
</evidence>
<dbReference type="GO" id="GO:0020037">
    <property type="term" value="F:heme binding"/>
    <property type="evidence" value="ECO:0007669"/>
    <property type="project" value="InterPro"/>
</dbReference>
<name>A0A9W6PYP4_9ACTN</name>
<gene>
    <name evidence="2" type="ORF">Arub01_45060</name>
</gene>
<dbReference type="GO" id="GO:0016705">
    <property type="term" value="F:oxidoreductase activity, acting on paired donors, with incorporation or reduction of molecular oxygen"/>
    <property type="evidence" value="ECO:0007669"/>
    <property type="project" value="InterPro"/>
</dbReference>
<protein>
    <submittedName>
        <fullName evidence="2">Uncharacterized protein</fullName>
    </submittedName>
</protein>
<comment type="caution">
    <text evidence="2">The sequence shown here is derived from an EMBL/GenBank/DDBJ whole genome shotgun (WGS) entry which is preliminary data.</text>
</comment>
<dbReference type="Gene3D" id="1.10.630.10">
    <property type="entry name" value="Cytochrome P450"/>
    <property type="match status" value="1"/>
</dbReference>